<dbReference type="KEGG" id="blq:L21SP5_00986"/>
<feature type="transmembrane region" description="Helical" evidence="2">
    <location>
        <begin position="82"/>
        <end position="103"/>
    </location>
</feature>
<dbReference type="AlphaFoldDB" id="A0A0S2HX88"/>
<keyword evidence="2" id="KW-1133">Transmembrane helix</keyword>
<name>A0A0S2HX88_9BACT</name>
<gene>
    <name evidence="3" type="ORF">L21SP5_00986</name>
</gene>
<evidence type="ECO:0000256" key="2">
    <source>
        <dbReference type="SAM" id="Phobius"/>
    </source>
</evidence>
<dbReference type="RefSeq" id="WP_057952177.1">
    <property type="nucleotide sequence ID" value="NZ_CP013118.1"/>
</dbReference>
<sequence>MQNEIQHLNPEQIASIADAINNNTYEQLPKGWRMHLTECDQCAEEVINVAELSSDTGVIEIPFKNNDTPQVPRTLRGNNTKVLFGVAAAAAIIAFALILNIPWNNETDLHDIQQNQELAKSDKNEIKHTASDSTDSKTKTQNEEPTLAKVEVKERKDKTDTKAKNNKLLAYYEPNPKLERMYKNMQGGYRGESIEVITNAEMQYKKGAVLEWENPDRNTLYVEIFNNNGEEVRRKITTENKYELPELNPGLYYWKLIGENFDLLFIGKIIVK</sequence>
<dbReference type="Proteomes" id="UP000064893">
    <property type="component" value="Chromosome"/>
</dbReference>
<accession>A0A0S2HX88</accession>
<feature type="compositionally biased region" description="Basic and acidic residues" evidence="1">
    <location>
        <begin position="119"/>
        <end position="142"/>
    </location>
</feature>
<keyword evidence="4" id="KW-1185">Reference proteome</keyword>
<evidence type="ECO:0000313" key="4">
    <source>
        <dbReference type="Proteomes" id="UP000064893"/>
    </source>
</evidence>
<proteinExistence type="predicted"/>
<dbReference type="EMBL" id="CP013118">
    <property type="protein sequence ID" value="ALO14653.1"/>
    <property type="molecule type" value="Genomic_DNA"/>
</dbReference>
<reference evidence="3 4" key="1">
    <citation type="submission" date="2015-11" db="EMBL/GenBank/DDBJ databases">
        <title>Description and complete genome sequence of a novel strain predominating in hypersaline microbial mats and representing a new family of the Bacteriodetes phylum.</title>
        <authorList>
            <person name="Spring S."/>
            <person name="Bunk B."/>
            <person name="Sproer C."/>
            <person name="Klenk H.-P."/>
        </authorList>
    </citation>
    <scope>NUCLEOTIDE SEQUENCE [LARGE SCALE GENOMIC DNA]</scope>
    <source>
        <strain evidence="3 4">L21-Spi-D4</strain>
    </source>
</reference>
<protein>
    <submittedName>
        <fullName evidence="3">Uncharacterized protein</fullName>
    </submittedName>
</protein>
<evidence type="ECO:0000313" key="3">
    <source>
        <dbReference type="EMBL" id="ALO14653.1"/>
    </source>
</evidence>
<evidence type="ECO:0000256" key="1">
    <source>
        <dbReference type="SAM" id="MobiDB-lite"/>
    </source>
</evidence>
<dbReference type="OrthoDB" id="1122400at2"/>
<organism evidence="3 4">
    <name type="scientific">Salinivirga cyanobacteriivorans</name>
    <dbReference type="NCBI Taxonomy" id="1307839"/>
    <lineage>
        <taxon>Bacteria</taxon>
        <taxon>Pseudomonadati</taxon>
        <taxon>Bacteroidota</taxon>
        <taxon>Bacteroidia</taxon>
        <taxon>Bacteroidales</taxon>
        <taxon>Salinivirgaceae</taxon>
        <taxon>Salinivirga</taxon>
    </lineage>
</organism>
<keyword evidence="2" id="KW-0812">Transmembrane</keyword>
<keyword evidence="2" id="KW-0472">Membrane</keyword>
<feature type="region of interest" description="Disordered" evidence="1">
    <location>
        <begin position="119"/>
        <end position="149"/>
    </location>
</feature>